<keyword evidence="1" id="KW-0812">Transmembrane</keyword>
<evidence type="ECO:0000313" key="2">
    <source>
        <dbReference type="EMBL" id="MBT2988424.1"/>
    </source>
</evidence>
<gene>
    <name evidence="2" type="ORF">KME65_05625</name>
</gene>
<organism evidence="2 3">
    <name type="scientific">Candidatus Thiodiazotropha taylori</name>
    <dbReference type="NCBI Taxonomy" id="2792791"/>
    <lineage>
        <taxon>Bacteria</taxon>
        <taxon>Pseudomonadati</taxon>
        <taxon>Pseudomonadota</taxon>
        <taxon>Gammaproteobacteria</taxon>
        <taxon>Chromatiales</taxon>
        <taxon>Sedimenticolaceae</taxon>
        <taxon>Candidatus Thiodiazotropha</taxon>
    </lineage>
</organism>
<sequence>MKPDEQAFLTEVKQRLDDHVNDMDPLTAARLQAARKAALQGKSRRTIGWLPVTGFATAAVMLLAIALWYQGNSAPSAQFNEDWELLASGDELELIEELEFYNWLELMHGES</sequence>
<evidence type="ECO:0000256" key="1">
    <source>
        <dbReference type="SAM" id="Phobius"/>
    </source>
</evidence>
<accession>A0A944M733</accession>
<reference evidence="2 3" key="1">
    <citation type="submission" date="2021-05" db="EMBL/GenBank/DDBJ databases">
        <title>Genetic and Functional Diversity in Clade A Lucinid endosymbionts from the Bahamas.</title>
        <authorList>
            <person name="Giani N.M."/>
            <person name="Engel A.S."/>
            <person name="Campbell B.J."/>
        </authorList>
    </citation>
    <scope>NUCLEOTIDE SEQUENCE [LARGE SCALE GENOMIC DNA]</scope>
    <source>
        <strain evidence="2">LUC16012Gg_MoonRockCtena</strain>
    </source>
</reference>
<keyword evidence="1" id="KW-1133">Transmembrane helix</keyword>
<dbReference type="Proteomes" id="UP000770889">
    <property type="component" value="Unassembled WGS sequence"/>
</dbReference>
<proteinExistence type="predicted"/>
<feature type="transmembrane region" description="Helical" evidence="1">
    <location>
        <begin position="46"/>
        <end position="69"/>
    </location>
</feature>
<dbReference type="EMBL" id="JAHHGM010000004">
    <property type="protein sequence ID" value="MBT2988424.1"/>
    <property type="molecule type" value="Genomic_DNA"/>
</dbReference>
<protein>
    <submittedName>
        <fullName evidence="2">DUF3619 family protein</fullName>
    </submittedName>
</protein>
<keyword evidence="1" id="KW-0472">Membrane</keyword>
<name>A0A944M733_9GAMM</name>
<evidence type="ECO:0000313" key="3">
    <source>
        <dbReference type="Proteomes" id="UP000770889"/>
    </source>
</evidence>
<dbReference type="AlphaFoldDB" id="A0A944M733"/>
<comment type="caution">
    <text evidence="2">The sequence shown here is derived from an EMBL/GenBank/DDBJ whole genome shotgun (WGS) entry which is preliminary data.</text>
</comment>
<dbReference type="Pfam" id="PF12279">
    <property type="entry name" value="DUF3619"/>
    <property type="match status" value="1"/>
</dbReference>
<dbReference type="InterPro" id="IPR022064">
    <property type="entry name" value="DUF3619"/>
</dbReference>